<accession>A0A0H5DRC3</accession>
<keyword evidence="5 10" id="KW-0812">Transmembrane</keyword>
<sequence>MDLTQGLVYKHLTRLALPSAVALFFATMFFMVDTYFAGMISTEAQAALTVSFPVFFIIVSMMNGMAIGAQTLIANFLGEGRHERAKELSVQSLYFGAVFSLIMAAFGFFFAPSLLQFLGAKGAVAEYAERYIRITFLYCVFPVTTHVVNGILMSYGLAKPFRNWLIIGFFLHLTLDPWLIFGGMGLPAFGFDGIVYSTALTMFLGSCFMFYCLNERGIISKIAVGRLKPEWIAFQEIARQSLPATLNLLSVAIGLFITTGFVFQFGKNAAAAFGIGMRLQQLFLIATVGLSSAALAIISQNHGAKKFARVEECIRFSLYSGGVIMLASFLVLNAAPRQLMSIFSHDRDVIETGVSFLRIYSFTGFFLMGLNILTAAMQGMKNPITALMIGFGRQVVVPLIALPILIGWFEAPLESVWYMTLAVSVLFTALAFVQTKRILTEKSKPFNEKP</sequence>
<keyword evidence="4" id="KW-1003">Cell membrane</keyword>
<gene>
    <name evidence="11" type="ORF">ELAC_1802</name>
</gene>
<name>A0A0H5DRC3_9BACT</name>
<feature type="transmembrane region" description="Helical" evidence="10">
    <location>
        <begin position="12"/>
        <end position="32"/>
    </location>
</feature>
<dbReference type="PANTHER" id="PTHR43298">
    <property type="entry name" value="MULTIDRUG RESISTANCE PROTEIN NORM-RELATED"/>
    <property type="match status" value="1"/>
</dbReference>
<keyword evidence="8 10" id="KW-0472">Membrane</keyword>
<evidence type="ECO:0000256" key="9">
    <source>
        <dbReference type="ARBA" id="ARBA00031636"/>
    </source>
</evidence>
<dbReference type="Pfam" id="PF01554">
    <property type="entry name" value="MatE"/>
    <property type="match status" value="2"/>
</dbReference>
<protein>
    <recommendedName>
        <fullName evidence="9">Multidrug-efflux transporter</fullName>
    </recommendedName>
</protein>
<dbReference type="RefSeq" id="WP_098038978.1">
    <property type="nucleotide sequence ID" value="NZ_CWGJ01000025.1"/>
</dbReference>
<organism evidence="11 12">
    <name type="scientific">Estrella lausannensis</name>
    <dbReference type="NCBI Taxonomy" id="483423"/>
    <lineage>
        <taxon>Bacteria</taxon>
        <taxon>Pseudomonadati</taxon>
        <taxon>Chlamydiota</taxon>
        <taxon>Chlamydiia</taxon>
        <taxon>Parachlamydiales</taxon>
        <taxon>Candidatus Criblamydiaceae</taxon>
        <taxon>Estrella</taxon>
    </lineage>
</organism>
<dbReference type="InterPro" id="IPR002528">
    <property type="entry name" value="MATE_fam"/>
</dbReference>
<keyword evidence="3" id="KW-0050">Antiport</keyword>
<dbReference type="OrthoDB" id="9811110at2"/>
<dbReference type="AlphaFoldDB" id="A0A0H5DRC3"/>
<keyword evidence="7" id="KW-0406">Ion transport</keyword>
<evidence type="ECO:0000256" key="1">
    <source>
        <dbReference type="ARBA" id="ARBA00004651"/>
    </source>
</evidence>
<evidence type="ECO:0000256" key="2">
    <source>
        <dbReference type="ARBA" id="ARBA00022448"/>
    </source>
</evidence>
<evidence type="ECO:0000313" key="11">
    <source>
        <dbReference type="EMBL" id="CRX39127.1"/>
    </source>
</evidence>
<dbReference type="GO" id="GO:0005886">
    <property type="term" value="C:plasma membrane"/>
    <property type="evidence" value="ECO:0007669"/>
    <property type="project" value="UniProtKB-SubCell"/>
</dbReference>
<evidence type="ECO:0000256" key="6">
    <source>
        <dbReference type="ARBA" id="ARBA00022989"/>
    </source>
</evidence>
<dbReference type="InterPro" id="IPR050222">
    <property type="entry name" value="MATE_MdtK"/>
</dbReference>
<dbReference type="InterPro" id="IPR048279">
    <property type="entry name" value="MdtK-like"/>
</dbReference>
<dbReference type="PANTHER" id="PTHR43298:SF2">
    <property type="entry name" value="FMN_FAD EXPORTER YEEO-RELATED"/>
    <property type="match status" value="1"/>
</dbReference>
<dbReference type="GO" id="GO:0042910">
    <property type="term" value="F:xenobiotic transmembrane transporter activity"/>
    <property type="evidence" value="ECO:0007669"/>
    <property type="project" value="InterPro"/>
</dbReference>
<keyword evidence="2" id="KW-0813">Transport</keyword>
<proteinExistence type="predicted"/>
<dbReference type="GO" id="GO:0006811">
    <property type="term" value="P:monoatomic ion transport"/>
    <property type="evidence" value="ECO:0007669"/>
    <property type="project" value="UniProtKB-KW"/>
</dbReference>
<feature type="transmembrane region" description="Helical" evidence="10">
    <location>
        <begin position="386"/>
        <end position="409"/>
    </location>
</feature>
<evidence type="ECO:0000256" key="10">
    <source>
        <dbReference type="SAM" id="Phobius"/>
    </source>
</evidence>
<keyword evidence="12" id="KW-1185">Reference proteome</keyword>
<dbReference type="Proteomes" id="UP000220251">
    <property type="component" value="Unassembled WGS sequence"/>
</dbReference>
<evidence type="ECO:0000313" key="12">
    <source>
        <dbReference type="Proteomes" id="UP000220251"/>
    </source>
</evidence>
<feature type="transmembrane region" description="Helical" evidence="10">
    <location>
        <begin position="93"/>
        <end position="111"/>
    </location>
</feature>
<evidence type="ECO:0000256" key="4">
    <source>
        <dbReference type="ARBA" id="ARBA00022475"/>
    </source>
</evidence>
<feature type="transmembrane region" description="Helical" evidence="10">
    <location>
        <begin position="355"/>
        <end position="374"/>
    </location>
</feature>
<dbReference type="GO" id="GO:0015297">
    <property type="term" value="F:antiporter activity"/>
    <property type="evidence" value="ECO:0007669"/>
    <property type="project" value="UniProtKB-KW"/>
</dbReference>
<evidence type="ECO:0000256" key="5">
    <source>
        <dbReference type="ARBA" id="ARBA00022692"/>
    </source>
</evidence>
<evidence type="ECO:0000256" key="8">
    <source>
        <dbReference type="ARBA" id="ARBA00023136"/>
    </source>
</evidence>
<reference evidence="12" key="1">
    <citation type="submission" date="2015-06" db="EMBL/GenBank/DDBJ databases">
        <authorList>
            <person name="Bertelli C."/>
        </authorList>
    </citation>
    <scope>NUCLEOTIDE SEQUENCE [LARGE SCALE GENOMIC DNA]</scope>
    <source>
        <strain evidence="12">CRIB-30</strain>
    </source>
</reference>
<feature type="transmembrane region" description="Helical" evidence="10">
    <location>
        <begin position="164"/>
        <end position="181"/>
    </location>
</feature>
<evidence type="ECO:0000256" key="3">
    <source>
        <dbReference type="ARBA" id="ARBA00022449"/>
    </source>
</evidence>
<comment type="subcellular location">
    <subcellularLocation>
        <location evidence="1">Cell membrane</location>
        <topology evidence="1">Multi-pass membrane protein</topology>
    </subcellularLocation>
</comment>
<dbReference type="PIRSF" id="PIRSF006603">
    <property type="entry name" value="DinF"/>
    <property type="match status" value="1"/>
</dbReference>
<feature type="transmembrane region" description="Helical" evidence="10">
    <location>
        <begin position="278"/>
        <end position="298"/>
    </location>
</feature>
<dbReference type="NCBIfam" id="TIGR00797">
    <property type="entry name" value="matE"/>
    <property type="match status" value="1"/>
</dbReference>
<feature type="transmembrane region" description="Helical" evidence="10">
    <location>
        <begin position="52"/>
        <end position="73"/>
    </location>
</feature>
<keyword evidence="6 10" id="KW-1133">Transmembrane helix</keyword>
<feature type="transmembrane region" description="Helical" evidence="10">
    <location>
        <begin position="318"/>
        <end position="335"/>
    </location>
</feature>
<evidence type="ECO:0000256" key="7">
    <source>
        <dbReference type="ARBA" id="ARBA00023065"/>
    </source>
</evidence>
<feature type="transmembrane region" description="Helical" evidence="10">
    <location>
        <begin position="193"/>
        <end position="213"/>
    </location>
</feature>
<feature type="transmembrane region" description="Helical" evidence="10">
    <location>
        <begin position="131"/>
        <end position="152"/>
    </location>
</feature>
<dbReference type="EMBL" id="CWGJ01000025">
    <property type="protein sequence ID" value="CRX39127.1"/>
    <property type="molecule type" value="Genomic_DNA"/>
</dbReference>
<feature type="transmembrane region" description="Helical" evidence="10">
    <location>
        <begin position="246"/>
        <end position="266"/>
    </location>
</feature>
<feature type="transmembrane region" description="Helical" evidence="10">
    <location>
        <begin position="415"/>
        <end position="433"/>
    </location>
</feature>